<evidence type="ECO:0000256" key="3">
    <source>
        <dbReference type="ARBA" id="ARBA00022771"/>
    </source>
</evidence>
<dbReference type="PROSITE" id="PS50157">
    <property type="entry name" value="ZINC_FINGER_C2H2_2"/>
    <property type="match status" value="1"/>
</dbReference>
<dbReference type="GO" id="GO:0008270">
    <property type="term" value="F:zinc ion binding"/>
    <property type="evidence" value="ECO:0007669"/>
    <property type="project" value="UniProtKB-KW"/>
</dbReference>
<evidence type="ECO:0000313" key="9">
    <source>
        <dbReference type="EMBL" id="VVW19808.1"/>
    </source>
</evidence>
<accession>A0A5K1C4E1</accession>
<dbReference type="OrthoDB" id="772256at2759"/>
<sequence>MADQEEEKSVTTKEAMATPKPDNLPEPKEFPCQFCNKKFQTSQALGGHQNAHKRERSEAKKQQKPKDYSAPALNPRPFVFNPASFYLNSHVRPPALYQPAGFFSSQNMSLGSAGAATRPNVPPKRPRALEGAHAEDDVNFLTWQRKYRQMVAKDGQVPLEGPSSRKGSNNAPDVLEIEDDAPGFLSREPKLDLTLHL</sequence>
<dbReference type="SUPFAM" id="SSF57667">
    <property type="entry name" value="beta-beta-alpha zinc fingers"/>
    <property type="match status" value="1"/>
</dbReference>
<protein>
    <recommendedName>
        <fullName evidence="8">C2H2-type domain-containing protein</fullName>
    </recommendedName>
</protein>
<dbReference type="PROSITE" id="PS00028">
    <property type="entry name" value="ZINC_FINGER_C2H2_1"/>
    <property type="match status" value="1"/>
</dbReference>
<evidence type="ECO:0000256" key="7">
    <source>
        <dbReference type="SAM" id="MobiDB-lite"/>
    </source>
</evidence>
<evidence type="ECO:0000256" key="2">
    <source>
        <dbReference type="ARBA" id="ARBA00022723"/>
    </source>
</evidence>
<dbReference type="Pfam" id="PF13912">
    <property type="entry name" value="zf-C2H2_6"/>
    <property type="match status" value="1"/>
</dbReference>
<dbReference type="Gramene" id="NC3G0226950.1">
    <property type="protein sequence ID" value="NC3G0226950.1:cds"/>
    <property type="gene ID" value="NC3G0226950"/>
</dbReference>
<keyword evidence="5" id="KW-0539">Nucleus</keyword>
<keyword evidence="3 6" id="KW-0863">Zinc-finger</keyword>
<dbReference type="GO" id="GO:0009788">
    <property type="term" value="P:negative regulation of abscisic acid-activated signaling pathway"/>
    <property type="evidence" value="ECO:0007669"/>
    <property type="project" value="InterPro"/>
</dbReference>
<name>A0A5K1C4E1_9MAGN</name>
<evidence type="ECO:0000256" key="1">
    <source>
        <dbReference type="ARBA" id="ARBA00004123"/>
    </source>
</evidence>
<organism evidence="9">
    <name type="scientific">Nymphaea colorata</name>
    <name type="common">pocket water lily</name>
    <dbReference type="NCBI Taxonomy" id="210225"/>
    <lineage>
        <taxon>Eukaryota</taxon>
        <taxon>Viridiplantae</taxon>
        <taxon>Streptophyta</taxon>
        <taxon>Embryophyta</taxon>
        <taxon>Tracheophyta</taxon>
        <taxon>Spermatophyta</taxon>
        <taxon>Magnoliopsida</taxon>
        <taxon>Nymphaeales</taxon>
        <taxon>Nymphaeaceae</taxon>
        <taxon>Nymphaea</taxon>
    </lineage>
</organism>
<dbReference type="PANTHER" id="PTHR47287:SF9">
    <property type="entry name" value="ZINC FINGER PROTEIN 4-LIKE"/>
    <property type="match status" value="1"/>
</dbReference>
<evidence type="ECO:0000256" key="5">
    <source>
        <dbReference type="ARBA" id="ARBA00023242"/>
    </source>
</evidence>
<reference evidence="9" key="1">
    <citation type="submission" date="2019-09" db="EMBL/GenBank/DDBJ databases">
        <authorList>
            <person name="Zhang L."/>
        </authorList>
    </citation>
    <scope>NUCLEOTIDE SEQUENCE</scope>
</reference>
<dbReference type="InterPro" id="IPR036236">
    <property type="entry name" value="Znf_C2H2_sf"/>
</dbReference>
<dbReference type="EMBL" id="LR721781">
    <property type="protein sequence ID" value="VVW19808.1"/>
    <property type="molecule type" value="Genomic_DNA"/>
</dbReference>
<feature type="domain" description="C2H2-type" evidence="8">
    <location>
        <begin position="30"/>
        <end position="57"/>
    </location>
</feature>
<feature type="compositionally biased region" description="Basic and acidic residues" evidence="7">
    <location>
        <begin position="55"/>
        <end position="67"/>
    </location>
</feature>
<keyword evidence="4" id="KW-0862">Zinc</keyword>
<evidence type="ECO:0000259" key="8">
    <source>
        <dbReference type="PROSITE" id="PS50157"/>
    </source>
</evidence>
<feature type="region of interest" description="Disordered" evidence="7">
    <location>
        <begin position="154"/>
        <end position="182"/>
    </location>
</feature>
<dbReference type="GO" id="GO:0005634">
    <property type="term" value="C:nucleus"/>
    <property type="evidence" value="ECO:0007669"/>
    <property type="project" value="UniProtKB-SubCell"/>
</dbReference>
<dbReference type="PANTHER" id="PTHR47287">
    <property type="entry name" value="C2H2 AND C2HC ZINC FINGERS SUPERFAMILY PROTEIN"/>
    <property type="match status" value="1"/>
</dbReference>
<gene>
    <name evidence="9" type="ORF">NYM_LOCUS16000</name>
</gene>
<evidence type="ECO:0000256" key="4">
    <source>
        <dbReference type="ARBA" id="ARBA00022833"/>
    </source>
</evidence>
<dbReference type="AlphaFoldDB" id="A0A5K1C4E1"/>
<proteinExistence type="predicted"/>
<dbReference type="InterPro" id="IPR044246">
    <property type="entry name" value="ZFP3-like"/>
</dbReference>
<dbReference type="Gene3D" id="3.30.160.60">
    <property type="entry name" value="Classic Zinc Finger"/>
    <property type="match status" value="1"/>
</dbReference>
<dbReference type="InterPro" id="IPR013087">
    <property type="entry name" value="Znf_C2H2_type"/>
</dbReference>
<keyword evidence="2" id="KW-0479">Metal-binding</keyword>
<comment type="subcellular location">
    <subcellularLocation>
        <location evidence="1">Nucleus</location>
    </subcellularLocation>
</comment>
<evidence type="ECO:0000256" key="6">
    <source>
        <dbReference type="PROSITE-ProRule" id="PRU00042"/>
    </source>
</evidence>
<dbReference type="OMA" id="NDQEAQS"/>
<feature type="region of interest" description="Disordered" evidence="7">
    <location>
        <begin position="1"/>
        <end position="75"/>
    </location>
</feature>